<dbReference type="SUPFAM" id="SSF53383">
    <property type="entry name" value="PLP-dependent transferases"/>
    <property type="match status" value="1"/>
</dbReference>
<dbReference type="InterPro" id="IPR015424">
    <property type="entry name" value="PyrdxlP-dep_Trfase"/>
</dbReference>
<dbReference type="AlphaFoldDB" id="A0AAP3UYJ2"/>
<proteinExistence type="inferred from homology"/>
<evidence type="ECO:0000313" key="6">
    <source>
        <dbReference type="Proteomes" id="UP001301140"/>
    </source>
</evidence>
<dbReference type="InterPro" id="IPR000653">
    <property type="entry name" value="DegT/StrS_aminotransferase"/>
</dbReference>
<keyword evidence="5" id="KW-0032">Aminotransferase</keyword>
<keyword evidence="5" id="KW-0808">Transferase</keyword>
<dbReference type="InterPro" id="IPR015421">
    <property type="entry name" value="PyrdxlP-dep_Trfase_major"/>
</dbReference>
<evidence type="ECO:0000256" key="1">
    <source>
        <dbReference type="ARBA" id="ARBA00037999"/>
    </source>
</evidence>
<evidence type="ECO:0000313" key="5">
    <source>
        <dbReference type="EMBL" id="MDF1586023.1"/>
    </source>
</evidence>
<dbReference type="Pfam" id="PF01041">
    <property type="entry name" value="DegT_DnrJ_EryC1"/>
    <property type="match status" value="1"/>
</dbReference>
<dbReference type="GO" id="GO:0000271">
    <property type="term" value="P:polysaccharide biosynthetic process"/>
    <property type="evidence" value="ECO:0007669"/>
    <property type="project" value="TreeGrafter"/>
</dbReference>
<gene>
    <name evidence="5" type="ORF">PZ740_06460</name>
</gene>
<evidence type="ECO:0000256" key="3">
    <source>
        <dbReference type="PIRSR" id="PIRSR000390-2"/>
    </source>
</evidence>
<feature type="modified residue" description="N6-(pyridoxal phosphate)lysine" evidence="3">
    <location>
        <position position="199"/>
    </location>
</feature>
<evidence type="ECO:0000256" key="4">
    <source>
        <dbReference type="RuleBase" id="RU004508"/>
    </source>
</evidence>
<dbReference type="EMBL" id="JARGEQ010000059">
    <property type="protein sequence ID" value="MDF1586023.1"/>
    <property type="molecule type" value="Genomic_DNA"/>
</dbReference>
<name>A0AAP3UYJ2_9PROT</name>
<dbReference type="GO" id="GO:0008483">
    <property type="term" value="F:transaminase activity"/>
    <property type="evidence" value="ECO:0007669"/>
    <property type="project" value="UniProtKB-KW"/>
</dbReference>
<reference evidence="5 6" key="1">
    <citation type="submission" date="2023-03" db="EMBL/GenBank/DDBJ databases">
        <title>YIM 152171 draft genome.</title>
        <authorList>
            <person name="Yang Z."/>
        </authorList>
    </citation>
    <scope>NUCLEOTIDE SEQUENCE [LARGE SCALE GENOMIC DNA]</scope>
    <source>
        <strain evidence="5 6">YIM 152171</strain>
    </source>
</reference>
<dbReference type="InterPro" id="IPR015422">
    <property type="entry name" value="PyrdxlP-dep_Trfase_small"/>
</dbReference>
<dbReference type="Proteomes" id="UP001301140">
    <property type="component" value="Unassembled WGS sequence"/>
</dbReference>
<dbReference type="Gene3D" id="3.90.1150.10">
    <property type="entry name" value="Aspartate Aminotransferase, domain 1"/>
    <property type="match status" value="1"/>
</dbReference>
<protein>
    <submittedName>
        <fullName evidence="5">DegT/DnrJ/EryC1/StrS family aminotransferase</fullName>
    </submittedName>
</protein>
<dbReference type="PANTHER" id="PTHR30244">
    <property type="entry name" value="TRANSAMINASE"/>
    <property type="match status" value="1"/>
</dbReference>
<evidence type="ECO:0000256" key="2">
    <source>
        <dbReference type="PIRSR" id="PIRSR000390-1"/>
    </source>
</evidence>
<dbReference type="PANTHER" id="PTHR30244:SF34">
    <property type="entry name" value="DTDP-4-AMINO-4,6-DIDEOXYGALACTOSE TRANSAMINASE"/>
    <property type="match status" value="1"/>
</dbReference>
<dbReference type="PIRSF" id="PIRSF000390">
    <property type="entry name" value="PLP_StrS"/>
    <property type="match status" value="1"/>
</dbReference>
<dbReference type="CDD" id="cd00616">
    <property type="entry name" value="AHBA_syn"/>
    <property type="match status" value="1"/>
</dbReference>
<dbReference type="GO" id="GO:0030170">
    <property type="term" value="F:pyridoxal phosphate binding"/>
    <property type="evidence" value="ECO:0007669"/>
    <property type="project" value="TreeGrafter"/>
</dbReference>
<keyword evidence="3 4" id="KW-0663">Pyridoxal phosphate</keyword>
<comment type="similarity">
    <text evidence="1 4">Belongs to the DegT/DnrJ/EryC1 family.</text>
</comment>
<organism evidence="5 6">
    <name type="scientific">Marinimicrococcus flavescens</name>
    <dbReference type="NCBI Taxonomy" id="3031815"/>
    <lineage>
        <taxon>Bacteria</taxon>
        <taxon>Pseudomonadati</taxon>
        <taxon>Pseudomonadota</taxon>
        <taxon>Alphaproteobacteria</taxon>
        <taxon>Geminicoccales</taxon>
        <taxon>Geminicoccaceae</taxon>
        <taxon>Marinimicrococcus</taxon>
    </lineage>
</organism>
<keyword evidence="6" id="KW-1185">Reference proteome</keyword>
<sequence>MAQAATAIMPATAAAAGTGKAPWPFFAQDEIEAAGRVLASGRVNYWTGEEGRAFEREFAAHTGTRHAIALANGSLAIELALIVLGIRPGDEVVVTPRSYFASASSVALLGAVPVFADIDRDSQNITARTIERVLTPRTRAVMPVHLAGWPCDMPGIIDLATSKNLAVIEDCAQAHGATVGGRRVGSFGAFNAFSFCQDKIMTTAGEGGMITTDDEALWREAWSYKDHGKSWEAVYERTHAPGFRWLHEKLGSNWRLTEVQSAIGRLQLAKLGDWLAVRARNAGILAERLGRLEALRVPLPPEGFAHAWYKFYCFIRPEALKEGWSRDRVMEEVAARGVPCFSGACPEIYREKAMAERGFAPPAPLPVARELGHTSLMLLVHPTLDETAMHRAADVVEAVVREATR</sequence>
<feature type="active site" description="Proton acceptor" evidence="2">
    <location>
        <position position="199"/>
    </location>
</feature>
<accession>A0AAP3UYJ2</accession>
<dbReference type="Gene3D" id="3.40.640.10">
    <property type="entry name" value="Type I PLP-dependent aspartate aminotransferase-like (Major domain)"/>
    <property type="match status" value="1"/>
</dbReference>
<comment type="caution">
    <text evidence="5">The sequence shown here is derived from an EMBL/GenBank/DDBJ whole genome shotgun (WGS) entry which is preliminary data.</text>
</comment>